<accession>A0AAW1TY40</accession>
<reference evidence="1 2" key="1">
    <citation type="submission" date="2023-03" db="EMBL/GenBank/DDBJ databases">
        <title>Genome insight into feeding habits of ladybird beetles.</title>
        <authorList>
            <person name="Li H.-S."/>
            <person name="Huang Y.-H."/>
            <person name="Pang H."/>
        </authorList>
    </citation>
    <scope>NUCLEOTIDE SEQUENCE [LARGE SCALE GENOMIC DNA]</scope>
    <source>
        <strain evidence="1">SYSU_2023b</strain>
        <tissue evidence="1">Whole body</tissue>
    </source>
</reference>
<dbReference type="AlphaFoldDB" id="A0AAW1TY40"/>
<comment type="caution">
    <text evidence="1">The sequence shown here is derived from an EMBL/GenBank/DDBJ whole genome shotgun (WGS) entry which is preliminary data.</text>
</comment>
<organism evidence="1 2">
    <name type="scientific">Henosepilachna vigintioctopunctata</name>
    <dbReference type="NCBI Taxonomy" id="420089"/>
    <lineage>
        <taxon>Eukaryota</taxon>
        <taxon>Metazoa</taxon>
        <taxon>Ecdysozoa</taxon>
        <taxon>Arthropoda</taxon>
        <taxon>Hexapoda</taxon>
        <taxon>Insecta</taxon>
        <taxon>Pterygota</taxon>
        <taxon>Neoptera</taxon>
        <taxon>Endopterygota</taxon>
        <taxon>Coleoptera</taxon>
        <taxon>Polyphaga</taxon>
        <taxon>Cucujiformia</taxon>
        <taxon>Coccinelloidea</taxon>
        <taxon>Coccinellidae</taxon>
        <taxon>Epilachninae</taxon>
        <taxon>Epilachnini</taxon>
        <taxon>Henosepilachna</taxon>
    </lineage>
</organism>
<keyword evidence="2" id="KW-1185">Reference proteome</keyword>
<sequence length="136" mass="15920">MILYIKNDVKYEILNVSYQEKTNISAIYSNDLKTNVINIYKAPKNNSLFMENAIIGDINLDTFNDSNNIKSYKRVLQLNNYKIQNTHETRRNKNKDTFIDHIITPVDKKCTIRTYDSAISDPKILNIKILLKNNDF</sequence>
<dbReference type="EMBL" id="JARQZJ010000017">
    <property type="protein sequence ID" value="KAK9873277.1"/>
    <property type="molecule type" value="Genomic_DNA"/>
</dbReference>
<dbReference type="Proteomes" id="UP001431783">
    <property type="component" value="Unassembled WGS sequence"/>
</dbReference>
<proteinExistence type="predicted"/>
<gene>
    <name evidence="1" type="ORF">WA026_021766</name>
</gene>
<evidence type="ECO:0000313" key="1">
    <source>
        <dbReference type="EMBL" id="KAK9873277.1"/>
    </source>
</evidence>
<name>A0AAW1TY40_9CUCU</name>
<evidence type="ECO:0000313" key="2">
    <source>
        <dbReference type="Proteomes" id="UP001431783"/>
    </source>
</evidence>
<protein>
    <submittedName>
        <fullName evidence="1">Uncharacterized protein</fullName>
    </submittedName>
</protein>